<dbReference type="EMBL" id="CP042476">
    <property type="protein sequence ID" value="QED37154.1"/>
    <property type="molecule type" value="Genomic_DNA"/>
</dbReference>
<feature type="signal peptide" evidence="1">
    <location>
        <begin position="1"/>
        <end position="25"/>
    </location>
</feature>
<organism evidence="2 3">
    <name type="scientific">Antarcticibacterium arcticum</name>
    <dbReference type="NCBI Taxonomy" id="2585771"/>
    <lineage>
        <taxon>Bacteria</taxon>
        <taxon>Pseudomonadati</taxon>
        <taxon>Bacteroidota</taxon>
        <taxon>Flavobacteriia</taxon>
        <taxon>Flavobacteriales</taxon>
        <taxon>Flavobacteriaceae</taxon>
        <taxon>Antarcticibacterium</taxon>
    </lineage>
</organism>
<dbReference type="Proteomes" id="UP000321954">
    <property type="component" value="Chromosome"/>
</dbReference>
<dbReference type="AlphaFoldDB" id="A0A5B8YHA0"/>
<evidence type="ECO:0008006" key="4">
    <source>
        <dbReference type="Google" id="ProtNLM"/>
    </source>
</evidence>
<protein>
    <recommendedName>
        <fullName evidence="4">Secreted protein</fullName>
    </recommendedName>
</protein>
<keyword evidence="3" id="KW-1185">Reference proteome</keyword>
<dbReference type="InterPro" id="IPR058060">
    <property type="entry name" value="HYC_CC_PP"/>
</dbReference>
<reference evidence="2 3" key="1">
    <citation type="submission" date="2019-08" db="EMBL/GenBank/DDBJ databases">
        <title>Antarcticibacterium arcticum sp. nov., a bacterium isolated from marine sediment of the Canadian Beaufort Sea.</title>
        <authorList>
            <person name="Lee Y.M."/>
            <person name="Baek K."/>
            <person name="Lee D.-H."/>
            <person name="Shin S.C."/>
            <person name="Jin Y.K."/>
            <person name="Park Y."/>
        </authorList>
    </citation>
    <scope>NUCLEOTIDE SEQUENCE [LARGE SCALE GENOMIC DNA]</scope>
    <source>
        <strain evidence="2 3">PAMC 28998</strain>
    </source>
</reference>
<evidence type="ECO:0000256" key="1">
    <source>
        <dbReference type="SAM" id="SignalP"/>
    </source>
</evidence>
<feature type="chain" id="PRO_5023106568" description="Secreted protein" evidence="1">
    <location>
        <begin position="26"/>
        <end position="131"/>
    </location>
</feature>
<keyword evidence="1" id="KW-0732">Signal</keyword>
<accession>A0A5B8YHA0</accession>
<dbReference type="Pfam" id="PF26622">
    <property type="entry name" value="DUF8199"/>
    <property type="match status" value="1"/>
</dbReference>
<evidence type="ECO:0000313" key="2">
    <source>
        <dbReference type="EMBL" id="QED37154.1"/>
    </source>
</evidence>
<name>A0A5B8YHA0_9FLAO</name>
<dbReference type="OrthoDB" id="1493875at2"/>
<dbReference type="RefSeq" id="WP_146831726.1">
    <property type="nucleotide sequence ID" value="NZ_CP042476.1"/>
</dbReference>
<dbReference type="KEGG" id="anp:FK178_05265"/>
<dbReference type="NCBIfam" id="NF047658">
    <property type="entry name" value="HYC_CC_PP"/>
    <property type="match status" value="1"/>
</dbReference>
<evidence type="ECO:0000313" key="3">
    <source>
        <dbReference type="Proteomes" id="UP000321954"/>
    </source>
</evidence>
<dbReference type="InterPro" id="IPR058512">
    <property type="entry name" value="DUF8199"/>
</dbReference>
<gene>
    <name evidence="2" type="ORF">FK178_05265</name>
</gene>
<proteinExistence type="predicted"/>
<sequence>MKSILYKISSSLLASLVFLSTMSFTVNKHFCGDFLVDQAIFSQAETCGMEHDSGISDEKGCSEDSVAIDGQKDLKISFYDLNFDQQVFLASFTYSLTGLFEEQPAHNVPFANYIPPLLVYDIQVLDQTFLI</sequence>